<dbReference type="Pfam" id="PF11262">
    <property type="entry name" value="Tho2"/>
    <property type="match status" value="1"/>
</dbReference>
<dbReference type="InterPro" id="IPR021418">
    <property type="entry name" value="THO_THOC2_C"/>
</dbReference>
<sequence>MRRQVRAMMRRLSGDTVKLIGRQLCALCHSTPTLSLKLVLDQVCSYDNLIDSVVEAFRYLTPLDADVMFYVILNTLDDPSAIKVKDDGVNTAHWLQSLSLFIAAFGHRHENASLGSTLSYVLKQVVRMVRTEDAPPVFETTIISDAVLRLAAIDVMANATDDQVLALQGGYHLNLEAFSMVSPWVLPQDATVDSALATSANFRLTRRLAQWLTNIIASNDQALSFVVAMCIHADKILKMASLPLNNVMIIYDREIERVYQLFNLLYTNLKPDRYANIVPGPHILATKYNLSWGLAILWGRPNISRHLIQGLKQWEENGEPINVQITEQEETQPSKDTMPVDGAQINVPLPPDKDESASKVIVNTNGSLEDAEATGSGTNEDAMNAKPSGIAQKDKDDNGVAAAKNDASVNGTPAAISGGDIKMDVDEDLVNNELPRRVSDLQFEAPLLPRDYVSYIANALPQSAIEVGLSPEFVAVFWALSLYDIEVPAERYAKEVDIHTQFIKRIDVLAKAASGSRSKAAALSQT</sequence>
<feature type="non-terminal residue" evidence="4">
    <location>
        <position position="526"/>
    </location>
</feature>
<organism evidence="4 5">
    <name type="scientific">Coemansia brasiliensis</name>
    <dbReference type="NCBI Taxonomy" id="2650707"/>
    <lineage>
        <taxon>Eukaryota</taxon>
        <taxon>Fungi</taxon>
        <taxon>Fungi incertae sedis</taxon>
        <taxon>Zoopagomycota</taxon>
        <taxon>Kickxellomycotina</taxon>
        <taxon>Kickxellomycetes</taxon>
        <taxon>Kickxellales</taxon>
        <taxon>Kickxellaceae</taxon>
        <taxon>Coemansia</taxon>
    </lineage>
</organism>
<dbReference type="PANTHER" id="PTHR21597:SF0">
    <property type="entry name" value="THO COMPLEX SUBUNIT 2"/>
    <property type="match status" value="1"/>
</dbReference>
<reference evidence="4" key="1">
    <citation type="submission" date="2022-07" db="EMBL/GenBank/DDBJ databases">
        <title>Phylogenomic reconstructions and comparative analyses of Kickxellomycotina fungi.</title>
        <authorList>
            <person name="Reynolds N.K."/>
            <person name="Stajich J.E."/>
            <person name="Barry K."/>
            <person name="Grigoriev I.V."/>
            <person name="Crous P."/>
            <person name="Smith M.E."/>
        </authorList>
    </citation>
    <scope>NUCLEOTIDE SEQUENCE</scope>
    <source>
        <strain evidence="4">NRRL 1566</strain>
    </source>
</reference>
<protein>
    <submittedName>
        <fullName evidence="4">THO2 plays a role in transcriptional elongation</fullName>
    </submittedName>
</protein>
<dbReference type="GO" id="GO:0003729">
    <property type="term" value="F:mRNA binding"/>
    <property type="evidence" value="ECO:0007669"/>
    <property type="project" value="TreeGrafter"/>
</dbReference>
<dbReference type="OrthoDB" id="29024at2759"/>
<dbReference type="EMBL" id="JANBUW010001302">
    <property type="protein sequence ID" value="KAJ2843760.1"/>
    <property type="molecule type" value="Genomic_DNA"/>
</dbReference>
<name>A0A9W8I3P9_9FUNG</name>
<dbReference type="InterPro" id="IPR040007">
    <property type="entry name" value="Tho2"/>
</dbReference>
<dbReference type="Proteomes" id="UP001139887">
    <property type="component" value="Unassembled WGS sequence"/>
</dbReference>
<dbReference type="GO" id="GO:0006406">
    <property type="term" value="P:mRNA export from nucleus"/>
    <property type="evidence" value="ECO:0007669"/>
    <property type="project" value="InterPro"/>
</dbReference>
<evidence type="ECO:0000259" key="3">
    <source>
        <dbReference type="Pfam" id="PF11732"/>
    </source>
</evidence>
<feature type="domain" description="THO complex subunitTHOC2 N-terminal" evidence="3">
    <location>
        <begin position="26"/>
        <end position="99"/>
    </location>
</feature>
<dbReference type="GO" id="GO:0000445">
    <property type="term" value="C:THO complex part of transcription export complex"/>
    <property type="evidence" value="ECO:0007669"/>
    <property type="project" value="TreeGrafter"/>
</dbReference>
<proteinExistence type="predicted"/>
<evidence type="ECO:0000259" key="2">
    <source>
        <dbReference type="Pfam" id="PF11262"/>
    </source>
</evidence>
<gene>
    <name evidence="4" type="primary">RLR1_1</name>
    <name evidence="4" type="ORF">IWW36_005437</name>
</gene>
<feature type="domain" description="THO complex subunitTHOC2 C-terminal" evidence="2">
    <location>
        <begin position="469"/>
        <end position="512"/>
    </location>
</feature>
<evidence type="ECO:0000313" key="4">
    <source>
        <dbReference type="EMBL" id="KAJ2843760.1"/>
    </source>
</evidence>
<keyword evidence="5" id="KW-1185">Reference proteome</keyword>
<dbReference type="InterPro" id="IPR021726">
    <property type="entry name" value="THO_THOC2_N"/>
</dbReference>
<accession>A0A9W8I3P9</accession>
<evidence type="ECO:0000313" key="5">
    <source>
        <dbReference type="Proteomes" id="UP001139887"/>
    </source>
</evidence>
<feature type="region of interest" description="Disordered" evidence="1">
    <location>
        <begin position="367"/>
        <end position="396"/>
    </location>
</feature>
<dbReference type="AlphaFoldDB" id="A0A9W8I3P9"/>
<dbReference type="PANTHER" id="PTHR21597">
    <property type="entry name" value="THO2 PROTEIN"/>
    <property type="match status" value="1"/>
</dbReference>
<dbReference type="GO" id="GO:0006397">
    <property type="term" value="P:mRNA processing"/>
    <property type="evidence" value="ECO:0007669"/>
    <property type="project" value="InterPro"/>
</dbReference>
<dbReference type="Pfam" id="PF11732">
    <property type="entry name" value="Thoc2"/>
    <property type="match status" value="1"/>
</dbReference>
<comment type="caution">
    <text evidence="4">The sequence shown here is derived from an EMBL/GenBank/DDBJ whole genome shotgun (WGS) entry which is preliminary data.</text>
</comment>
<evidence type="ECO:0000256" key="1">
    <source>
        <dbReference type="SAM" id="MobiDB-lite"/>
    </source>
</evidence>